<dbReference type="EMBL" id="JABANE010000145">
    <property type="protein sequence ID" value="NME72239.1"/>
    <property type="molecule type" value="Genomic_DNA"/>
</dbReference>
<evidence type="ECO:0000313" key="2">
    <source>
        <dbReference type="EMBL" id="NME72239.1"/>
    </source>
</evidence>
<dbReference type="Pfam" id="PF11335">
    <property type="entry name" value="DUF3137"/>
    <property type="match status" value="1"/>
</dbReference>
<proteinExistence type="predicted"/>
<keyword evidence="1" id="KW-0812">Transmembrane</keyword>
<dbReference type="AlphaFoldDB" id="A0A7X9XD39"/>
<gene>
    <name evidence="2" type="ORF">HHU12_30040</name>
</gene>
<keyword evidence="1" id="KW-1133">Transmembrane helix</keyword>
<dbReference type="Proteomes" id="UP000576082">
    <property type="component" value="Unassembled WGS sequence"/>
</dbReference>
<dbReference type="InterPro" id="IPR021484">
    <property type="entry name" value="DUF3137"/>
</dbReference>
<comment type="caution">
    <text evidence="2">The sequence shown here is derived from an EMBL/GenBank/DDBJ whole genome shotgun (WGS) entry which is preliminary data.</text>
</comment>
<organism evidence="2 3">
    <name type="scientific">Flammeovirga aprica JL-4</name>
    <dbReference type="NCBI Taxonomy" id="694437"/>
    <lineage>
        <taxon>Bacteria</taxon>
        <taxon>Pseudomonadati</taxon>
        <taxon>Bacteroidota</taxon>
        <taxon>Cytophagia</taxon>
        <taxon>Cytophagales</taxon>
        <taxon>Flammeovirgaceae</taxon>
        <taxon>Flammeovirga</taxon>
    </lineage>
</organism>
<sequence length="320" mass="37865">MISRRDLKSVYKERLEPELEGLEEQRKSIRNLDITSYLCGVLILVCYFTNPLYYFGIYRYDQIAESLPYIFSVLLIVLFFINRSQKKNYRSEYKTKVVRAVAKMIYDIWIYYPDEKVSEEQYKNSQLFPRHFDVYEGSDLIDGTNSYSYFQCSELHTKYKKESGSGNDKKTTWHTIFKGVFFSANFNKKFSGTTFIRTKNWSIDLASSYDTVEGNNPEFSKIFKVKTTNEDEARAILTPRVMEAFVDLYNFYRKPIDVSFLGTRLYSGISFNEELFKPHIYTSVYDLEAIEKLFELLIFNHIVYDELNQSLRVWAKALGY</sequence>
<feature type="transmembrane region" description="Helical" evidence="1">
    <location>
        <begin position="66"/>
        <end position="82"/>
    </location>
</feature>
<evidence type="ECO:0000256" key="1">
    <source>
        <dbReference type="SAM" id="Phobius"/>
    </source>
</evidence>
<keyword evidence="1" id="KW-0472">Membrane</keyword>
<feature type="transmembrane region" description="Helical" evidence="1">
    <location>
        <begin position="34"/>
        <end position="54"/>
    </location>
</feature>
<accession>A0A7X9XD39</accession>
<evidence type="ECO:0000313" key="3">
    <source>
        <dbReference type="Proteomes" id="UP000576082"/>
    </source>
</evidence>
<name>A0A7X9XD39_9BACT</name>
<protein>
    <submittedName>
        <fullName evidence="2">DUF3137 domain-containing protein</fullName>
    </submittedName>
</protein>
<reference evidence="2 3" key="1">
    <citation type="submission" date="2020-04" db="EMBL/GenBank/DDBJ databases">
        <title>Flammeovirga sp. SR4, a novel species isolated from seawater.</title>
        <authorList>
            <person name="Wang X."/>
        </authorList>
    </citation>
    <scope>NUCLEOTIDE SEQUENCE [LARGE SCALE GENOMIC DNA]</scope>
    <source>
        <strain evidence="2 3">ATCC 23126</strain>
    </source>
</reference>
<keyword evidence="3" id="KW-1185">Reference proteome</keyword>
<dbReference type="RefSeq" id="WP_169660432.1">
    <property type="nucleotide sequence ID" value="NZ_JABANE010000145.1"/>
</dbReference>